<keyword evidence="5 7" id="KW-1133">Transmembrane helix</keyword>
<organism evidence="9 10">
    <name type="scientific">Aeromicrobium halocynthiae</name>
    <dbReference type="NCBI Taxonomy" id="560557"/>
    <lineage>
        <taxon>Bacteria</taxon>
        <taxon>Bacillati</taxon>
        <taxon>Actinomycetota</taxon>
        <taxon>Actinomycetes</taxon>
        <taxon>Propionibacteriales</taxon>
        <taxon>Nocardioidaceae</taxon>
        <taxon>Aeromicrobium</taxon>
    </lineage>
</organism>
<dbReference type="InterPro" id="IPR050171">
    <property type="entry name" value="MFS_Transporters"/>
</dbReference>
<feature type="transmembrane region" description="Helical" evidence="7">
    <location>
        <begin position="238"/>
        <end position="256"/>
    </location>
</feature>
<keyword evidence="2" id="KW-0813">Transport</keyword>
<feature type="domain" description="Major facilitator superfamily (MFS) profile" evidence="8">
    <location>
        <begin position="1"/>
        <end position="377"/>
    </location>
</feature>
<dbReference type="PROSITE" id="PS00216">
    <property type="entry name" value="SUGAR_TRANSPORT_1"/>
    <property type="match status" value="1"/>
</dbReference>
<feature type="transmembrane region" description="Helical" evidence="7">
    <location>
        <begin position="263"/>
        <end position="284"/>
    </location>
</feature>
<evidence type="ECO:0000256" key="7">
    <source>
        <dbReference type="SAM" id="Phobius"/>
    </source>
</evidence>
<proteinExistence type="predicted"/>
<evidence type="ECO:0000256" key="4">
    <source>
        <dbReference type="ARBA" id="ARBA00022692"/>
    </source>
</evidence>
<evidence type="ECO:0000256" key="6">
    <source>
        <dbReference type="ARBA" id="ARBA00023136"/>
    </source>
</evidence>
<keyword evidence="10" id="KW-1185">Reference proteome</keyword>
<comment type="subcellular location">
    <subcellularLocation>
        <location evidence="1">Cell membrane</location>
        <topology evidence="1">Multi-pass membrane protein</topology>
    </subcellularLocation>
</comment>
<dbReference type="InterPro" id="IPR036259">
    <property type="entry name" value="MFS_trans_sf"/>
</dbReference>
<dbReference type="PANTHER" id="PTHR23517:SF13">
    <property type="entry name" value="MAJOR FACILITATOR SUPERFAMILY MFS_1"/>
    <property type="match status" value="1"/>
</dbReference>
<evidence type="ECO:0000256" key="1">
    <source>
        <dbReference type="ARBA" id="ARBA00004651"/>
    </source>
</evidence>
<keyword evidence="4 7" id="KW-0812">Transmembrane</keyword>
<keyword evidence="6 7" id="KW-0472">Membrane</keyword>
<feature type="transmembrane region" description="Helical" evidence="7">
    <location>
        <begin position="150"/>
        <end position="171"/>
    </location>
</feature>
<reference evidence="9 10" key="1">
    <citation type="journal article" date="2019" name="Int. J. Syst. Evol. Microbiol.">
        <title>The Global Catalogue of Microorganisms (GCM) 10K type strain sequencing project: providing services to taxonomists for standard genome sequencing and annotation.</title>
        <authorList>
            <consortium name="The Broad Institute Genomics Platform"/>
            <consortium name="The Broad Institute Genome Sequencing Center for Infectious Disease"/>
            <person name="Wu L."/>
            <person name="Ma J."/>
        </authorList>
    </citation>
    <scope>NUCLEOTIDE SEQUENCE [LARGE SCALE GENOMIC DNA]</scope>
    <source>
        <strain evidence="9 10">JCM 15749</strain>
    </source>
</reference>
<dbReference type="Gene3D" id="1.20.1250.20">
    <property type="entry name" value="MFS general substrate transporter like domains"/>
    <property type="match status" value="1"/>
</dbReference>
<dbReference type="InterPro" id="IPR011701">
    <property type="entry name" value="MFS"/>
</dbReference>
<evidence type="ECO:0000256" key="3">
    <source>
        <dbReference type="ARBA" id="ARBA00022475"/>
    </source>
</evidence>
<dbReference type="EMBL" id="BAAAPY010000001">
    <property type="protein sequence ID" value="GAA2068939.1"/>
    <property type="molecule type" value="Genomic_DNA"/>
</dbReference>
<dbReference type="Pfam" id="PF07690">
    <property type="entry name" value="MFS_1"/>
    <property type="match status" value="1"/>
</dbReference>
<feature type="transmembrane region" description="Helical" evidence="7">
    <location>
        <begin position="352"/>
        <end position="373"/>
    </location>
</feature>
<gene>
    <name evidence="9" type="ORF">GCM10009821_01210</name>
</gene>
<name>A0ABN2VPU1_9ACTN</name>
<dbReference type="PANTHER" id="PTHR23517">
    <property type="entry name" value="RESISTANCE PROTEIN MDTM, PUTATIVE-RELATED-RELATED"/>
    <property type="match status" value="1"/>
</dbReference>
<evidence type="ECO:0000256" key="5">
    <source>
        <dbReference type="ARBA" id="ARBA00022989"/>
    </source>
</evidence>
<accession>A0ABN2VPU1</accession>
<feature type="transmembrane region" description="Helical" evidence="7">
    <location>
        <begin position="63"/>
        <end position="81"/>
    </location>
</feature>
<protein>
    <submittedName>
        <fullName evidence="9">MFS transporter</fullName>
    </submittedName>
</protein>
<dbReference type="InterPro" id="IPR020846">
    <property type="entry name" value="MFS_dom"/>
</dbReference>
<dbReference type="Proteomes" id="UP001501480">
    <property type="component" value="Unassembled WGS sequence"/>
</dbReference>
<feature type="transmembrane region" description="Helical" evidence="7">
    <location>
        <begin position="122"/>
        <end position="144"/>
    </location>
</feature>
<feature type="transmembrane region" description="Helical" evidence="7">
    <location>
        <begin position="87"/>
        <end position="110"/>
    </location>
</feature>
<keyword evidence="3" id="KW-1003">Cell membrane</keyword>
<dbReference type="InterPro" id="IPR005829">
    <property type="entry name" value="Sugar_transporter_CS"/>
</dbReference>
<evidence type="ECO:0000313" key="9">
    <source>
        <dbReference type="EMBL" id="GAA2068939.1"/>
    </source>
</evidence>
<feature type="transmembrane region" description="Helical" evidence="7">
    <location>
        <begin position="31"/>
        <end position="51"/>
    </location>
</feature>
<comment type="caution">
    <text evidence="9">The sequence shown here is derived from an EMBL/GenBank/DDBJ whole genome shotgun (WGS) entry which is preliminary data.</text>
</comment>
<evidence type="ECO:0000259" key="8">
    <source>
        <dbReference type="PROSITE" id="PS50850"/>
    </source>
</evidence>
<dbReference type="SUPFAM" id="SSF103473">
    <property type="entry name" value="MFS general substrate transporter"/>
    <property type="match status" value="1"/>
</dbReference>
<feature type="transmembrane region" description="Helical" evidence="7">
    <location>
        <begin position="203"/>
        <end position="226"/>
    </location>
</feature>
<evidence type="ECO:0000313" key="10">
    <source>
        <dbReference type="Proteomes" id="UP001501480"/>
    </source>
</evidence>
<evidence type="ECO:0000256" key="2">
    <source>
        <dbReference type="ARBA" id="ARBA00022448"/>
    </source>
</evidence>
<feature type="transmembrane region" description="Helical" evidence="7">
    <location>
        <begin position="290"/>
        <end position="312"/>
    </location>
</feature>
<sequence>MLAAVVAMLAGASAPSPFYPVLQADVGFGDAVLTTIFAVYVVTLLLTLLVTGGLSDHLGRRPVVGVGLGVLAASMVGLAVADSVATLLLARALQGVAAGLLLSSLSAAVVDLEPPDRPGSAPVANTVLPLAGLAVGALGAGIAIDTLRDPAPVVFGGFAVLYVVLATAVLLGPESSPRVPGWRRSLVPTVSVPTTSRAMFVRALPAVVAGWATGGLYLSLVSPLVARELGGSSSAVQGLAVALLMASGSVGCFAVRRRAARQIAVLGTSALAVGTALTVAALLAHTLVGFLLAVVVAGFGFGTAFLGVMQSLTPTASPQERGALFSAIFTVSYLAFSVPAVILGLVVPEVGLLVATVAYGALVVLLSAVAAALRWRE</sequence>
<dbReference type="PROSITE" id="PS50850">
    <property type="entry name" value="MFS"/>
    <property type="match status" value="1"/>
</dbReference>
<feature type="transmembrane region" description="Helical" evidence="7">
    <location>
        <begin position="324"/>
        <end position="346"/>
    </location>
</feature>